<feature type="transmembrane region" description="Helical" evidence="9">
    <location>
        <begin position="280"/>
        <end position="301"/>
    </location>
</feature>
<keyword evidence="6 12" id="KW-0067">ATP-binding</keyword>
<dbReference type="SUPFAM" id="SSF52540">
    <property type="entry name" value="P-loop containing nucleoside triphosphate hydrolases"/>
    <property type="match status" value="1"/>
</dbReference>
<dbReference type="InterPro" id="IPR003593">
    <property type="entry name" value="AAA+_ATPase"/>
</dbReference>
<evidence type="ECO:0000256" key="9">
    <source>
        <dbReference type="SAM" id="Phobius"/>
    </source>
</evidence>
<feature type="transmembrane region" description="Helical" evidence="9">
    <location>
        <begin position="21"/>
        <end position="46"/>
    </location>
</feature>
<organism evidence="12 13">
    <name type="scientific">Streptococcus sanguinis SK1056</name>
    <dbReference type="NCBI Taxonomy" id="888820"/>
    <lineage>
        <taxon>Bacteria</taxon>
        <taxon>Bacillati</taxon>
        <taxon>Bacillota</taxon>
        <taxon>Bacilli</taxon>
        <taxon>Lactobacillales</taxon>
        <taxon>Streptococcaceae</taxon>
        <taxon>Streptococcus</taxon>
    </lineage>
</organism>
<dbReference type="PROSITE" id="PS50929">
    <property type="entry name" value="ABC_TM1F"/>
    <property type="match status" value="1"/>
</dbReference>
<keyword evidence="7 9" id="KW-1133">Transmembrane helix</keyword>
<evidence type="ECO:0000313" key="12">
    <source>
        <dbReference type="EMBL" id="EGJ39300.1"/>
    </source>
</evidence>
<proteinExistence type="predicted"/>
<feature type="transmembrane region" description="Helical" evidence="9">
    <location>
        <begin position="145"/>
        <end position="162"/>
    </location>
</feature>
<reference evidence="12 13" key="1">
    <citation type="submission" date="2011-03" db="EMBL/GenBank/DDBJ databases">
        <authorList>
            <person name="Muzny D."/>
            <person name="Qin X."/>
            <person name="Deng J."/>
            <person name="Jiang H."/>
            <person name="Liu Y."/>
            <person name="Qu J."/>
            <person name="Song X.-Z."/>
            <person name="Zhang L."/>
            <person name="Thornton R."/>
            <person name="Coyle M."/>
            <person name="Francisco L."/>
            <person name="Jackson L."/>
            <person name="Javaid M."/>
            <person name="Korchina V."/>
            <person name="Kovar C."/>
            <person name="Mata R."/>
            <person name="Mathew T."/>
            <person name="Ngo R."/>
            <person name="Nguyen L."/>
            <person name="Nguyen N."/>
            <person name="Okwuonu G."/>
            <person name="Ongeri F."/>
            <person name="Pham C."/>
            <person name="Simmons D."/>
            <person name="Wilczek-Boney K."/>
            <person name="Hale W."/>
            <person name="Jakkamsetti A."/>
            <person name="Pham P."/>
            <person name="Ruth R."/>
            <person name="San Lucas F."/>
            <person name="Warren J."/>
            <person name="Zhang J."/>
            <person name="Zhao Z."/>
            <person name="Zhou C."/>
            <person name="Zhu D."/>
            <person name="Lee S."/>
            <person name="Bess C."/>
            <person name="Blankenburg K."/>
            <person name="Forbes L."/>
            <person name="Fu Q."/>
            <person name="Gubbala S."/>
            <person name="Hirani K."/>
            <person name="Jayaseelan J.C."/>
            <person name="Lara F."/>
            <person name="Munidasa M."/>
            <person name="Palculict T."/>
            <person name="Patil S."/>
            <person name="Pu L.-L."/>
            <person name="Saada N."/>
            <person name="Tang L."/>
            <person name="Weissenberger G."/>
            <person name="Zhu Y."/>
            <person name="Hemphill L."/>
            <person name="Shang Y."/>
            <person name="Youmans B."/>
            <person name="Ayvaz T."/>
            <person name="Ross M."/>
            <person name="Santibanez J."/>
            <person name="Aqrawi P."/>
            <person name="Gross S."/>
            <person name="Joshi V."/>
            <person name="Fowler G."/>
            <person name="Nazareth L."/>
            <person name="Reid J."/>
            <person name="Worley K."/>
            <person name="Petrosino J."/>
            <person name="Highlander S."/>
            <person name="Gibbs R."/>
        </authorList>
    </citation>
    <scope>NUCLEOTIDE SEQUENCE [LARGE SCALE GENOMIC DNA]</scope>
    <source>
        <strain evidence="12 13">SK1056</strain>
    </source>
</reference>
<accession>F3UBB9</accession>
<feature type="domain" description="ABC transporter" evidence="10">
    <location>
        <begin position="341"/>
        <end position="575"/>
    </location>
</feature>
<keyword evidence="3" id="KW-1003">Cell membrane</keyword>
<evidence type="ECO:0000256" key="4">
    <source>
        <dbReference type="ARBA" id="ARBA00022692"/>
    </source>
</evidence>
<dbReference type="EMBL" id="AFFL01000002">
    <property type="protein sequence ID" value="EGJ39300.1"/>
    <property type="molecule type" value="Genomic_DNA"/>
</dbReference>
<dbReference type="Proteomes" id="UP000004171">
    <property type="component" value="Unassembled WGS sequence"/>
</dbReference>
<evidence type="ECO:0000256" key="1">
    <source>
        <dbReference type="ARBA" id="ARBA00004651"/>
    </source>
</evidence>
<dbReference type="PANTHER" id="PTHR43394:SF1">
    <property type="entry name" value="ATP-BINDING CASSETTE SUB-FAMILY B MEMBER 10, MITOCHONDRIAL"/>
    <property type="match status" value="1"/>
</dbReference>
<evidence type="ECO:0000256" key="3">
    <source>
        <dbReference type="ARBA" id="ARBA00022475"/>
    </source>
</evidence>
<evidence type="ECO:0000256" key="6">
    <source>
        <dbReference type="ARBA" id="ARBA00022840"/>
    </source>
</evidence>
<keyword evidence="5" id="KW-0547">Nucleotide-binding</keyword>
<dbReference type="Pfam" id="PF00664">
    <property type="entry name" value="ABC_membrane"/>
    <property type="match status" value="1"/>
</dbReference>
<dbReference type="PANTHER" id="PTHR43394">
    <property type="entry name" value="ATP-DEPENDENT PERMEASE MDL1, MITOCHONDRIAL"/>
    <property type="match status" value="1"/>
</dbReference>
<dbReference type="GO" id="GO:0016887">
    <property type="term" value="F:ATP hydrolysis activity"/>
    <property type="evidence" value="ECO:0007669"/>
    <property type="project" value="InterPro"/>
</dbReference>
<evidence type="ECO:0000313" key="13">
    <source>
        <dbReference type="Proteomes" id="UP000004171"/>
    </source>
</evidence>
<keyword evidence="8 9" id="KW-0472">Membrane</keyword>
<dbReference type="InterPro" id="IPR036640">
    <property type="entry name" value="ABC1_TM_sf"/>
</dbReference>
<dbReference type="SMART" id="SM00382">
    <property type="entry name" value="AAA"/>
    <property type="match status" value="1"/>
</dbReference>
<evidence type="ECO:0000259" key="11">
    <source>
        <dbReference type="PROSITE" id="PS50929"/>
    </source>
</evidence>
<dbReference type="GO" id="GO:0005524">
    <property type="term" value="F:ATP binding"/>
    <property type="evidence" value="ECO:0007669"/>
    <property type="project" value="UniProtKB-KW"/>
</dbReference>
<dbReference type="PROSITE" id="PS00211">
    <property type="entry name" value="ABC_TRANSPORTER_1"/>
    <property type="match status" value="1"/>
</dbReference>
<name>F3UBB9_STRSA</name>
<evidence type="ECO:0000256" key="8">
    <source>
        <dbReference type="ARBA" id="ARBA00023136"/>
    </source>
</evidence>
<feature type="transmembrane region" description="Helical" evidence="9">
    <location>
        <begin position="253"/>
        <end position="274"/>
    </location>
</feature>
<evidence type="ECO:0000256" key="5">
    <source>
        <dbReference type="ARBA" id="ARBA00022741"/>
    </source>
</evidence>
<dbReference type="FunFam" id="3.40.50.300:FF:000221">
    <property type="entry name" value="Multidrug ABC transporter ATP-binding protein"/>
    <property type="match status" value="1"/>
</dbReference>
<dbReference type="RefSeq" id="WP_002921585.1">
    <property type="nucleotide sequence ID" value="NZ_GL890990.1"/>
</dbReference>
<dbReference type="SUPFAM" id="SSF90123">
    <property type="entry name" value="ABC transporter transmembrane region"/>
    <property type="match status" value="1"/>
</dbReference>
<comment type="subcellular location">
    <subcellularLocation>
        <location evidence="1">Cell membrane</location>
        <topology evidence="1">Multi-pass membrane protein</topology>
    </subcellularLocation>
</comment>
<evidence type="ECO:0000259" key="10">
    <source>
        <dbReference type="PROSITE" id="PS50893"/>
    </source>
</evidence>
<keyword evidence="4 9" id="KW-0812">Transmembrane</keyword>
<protein>
    <submittedName>
        <fullName evidence="12">Multidrug resistance ABC transporter ATP-binding and permease protein</fullName>
        <ecNumber evidence="12">3.6.3.44</ecNumber>
    </submittedName>
</protein>
<feature type="transmembrane region" description="Helical" evidence="9">
    <location>
        <begin position="66"/>
        <end position="93"/>
    </location>
</feature>
<dbReference type="PROSITE" id="PS50893">
    <property type="entry name" value="ABC_TRANSPORTER_2"/>
    <property type="match status" value="1"/>
</dbReference>
<dbReference type="EC" id="3.6.3.44" evidence="12"/>
<evidence type="ECO:0000256" key="7">
    <source>
        <dbReference type="ARBA" id="ARBA00022989"/>
    </source>
</evidence>
<feature type="transmembrane region" description="Helical" evidence="9">
    <location>
        <begin position="168"/>
        <end position="186"/>
    </location>
</feature>
<dbReference type="GO" id="GO:0015421">
    <property type="term" value="F:ABC-type oligopeptide transporter activity"/>
    <property type="evidence" value="ECO:0007669"/>
    <property type="project" value="TreeGrafter"/>
</dbReference>
<dbReference type="InterPro" id="IPR017871">
    <property type="entry name" value="ABC_transporter-like_CS"/>
</dbReference>
<dbReference type="Gene3D" id="3.40.50.300">
    <property type="entry name" value="P-loop containing nucleotide triphosphate hydrolases"/>
    <property type="match status" value="1"/>
</dbReference>
<comment type="caution">
    <text evidence="12">The sequence shown here is derived from an EMBL/GenBank/DDBJ whole genome shotgun (WGS) entry which is preliminary data.</text>
</comment>
<keyword evidence="12" id="KW-0378">Hydrolase</keyword>
<feature type="domain" description="ABC transmembrane type-1" evidence="11">
    <location>
        <begin position="26"/>
        <end position="309"/>
    </location>
</feature>
<dbReference type="GO" id="GO:0005886">
    <property type="term" value="C:plasma membrane"/>
    <property type="evidence" value="ECO:0007669"/>
    <property type="project" value="UniProtKB-SubCell"/>
</dbReference>
<evidence type="ECO:0000256" key="2">
    <source>
        <dbReference type="ARBA" id="ARBA00022448"/>
    </source>
</evidence>
<dbReference type="Pfam" id="PF00005">
    <property type="entry name" value="ABC_tran"/>
    <property type="match status" value="1"/>
</dbReference>
<dbReference type="AlphaFoldDB" id="F3UBB9"/>
<dbReference type="InterPro" id="IPR011527">
    <property type="entry name" value="ABC1_TM_dom"/>
</dbReference>
<sequence length="592" mass="66146">MKKKSVLAWIWDFVSLHKIYFEIYFVLSLIFAFASVISGFLPYFFIGGMINQLLAGNKNWDFYLQQSAWAGLAWIGYWGFHGISTMLSHTATFKILAEMRRRLTDKLARLPLGTVLSQSSGSYKNIIVERVDATETTLAHLIPEFTAGIFGPIIVLIAMLVIDWRLTLLSLLTIPIVVLAYMRMVANSEADYQNTLVKTKKLNDTAVEYINGIEVIKVFGKEKFSYDKFVTAAREGADCFIEWMRKFNLEMGIVTAFLPSGLLFLLPAGCYFYLQGSLTASNFILMIILSLSLLTPLILVASYMDDLRKIGTIFGQVIDILEKPDLERPQELRELPKGRDLVMTDVSFGYTDEEEVLHDISLDIKAGSINALVGPSGSGKSTIAKLLASFWDVTSGQITYGGLDIRQLPLDYYSRQIAYVTQDNYLFDETIMENIRMGNPAASDEEVIEIARRCGCYDFIMNLEDGFETQVGSGGGHLSGGERQRIAIARAMLKDAPILILDEATAYTDPENEARIQSSLARLIEGRTLIVIAHRLSTIMSADQIVLVNDGRIEARGRHEELLTTSPLYASMWQAHIATKDNSEMEGGLTHA</sequence>
<dbReference type="Gene3D" id="1.20.1560.10">
    <property type="entry name" value="ABC transporter type 1, transmembrane domain"/>
    <property type="match status" value="1"/>
</dbReference>
<keyword evidence="2" id="KW-0813">Transport</keyword>
<dbReference type="InterPro" id="IPR003439">
    <property type="entry name" value="ABC_transporter-like_ATP-bd"/>
</dbReference>
<dbReference type="HOGENOM" id="CLU_000604_84_3_9"/>
<dbReference type="InterPro" id="IPR039421">
    <property type="entry name" value="Type_1_exporter"/>
</dbReference>
<dbReference type="PATRIC" id="fig|888820.3.peg.902"/>
<dbReference type="InterPro" id="IPR027417">
    <property type="entry name" value="P-loop_NTPase"/>
</dbReference>
<gene>
    <name evidence="12" type="primary">lmrA3</name>
    <name evidence="12" type="ORF">HMPREF9393_0922</name>
</gene>